<name>A0A0F8YZ04_9ZZZZ</name>
<comment type="caution">
    <text evidence="1">The sequence shown here is derived from an EMBL/GenBank/DDBJ whole genome shotgun (WGS) entry which is preliminary data.</text>
</comment>
<dbReference type="AlphaFoldDB" id="A0A0F8YZ04"/>
<evidence type="ECO:0000313" key="1">
    <source>
        <dbReference type="EMBL" id="KKK59284.1"/>
    </source>
</evidence>
<dbReference type="EMBL" id="LAZR01063556">
    <property type="protein sequence ID" value="KKK59284.1"/>
    <property type="molecule type" value="Genomic_DNA"/>
</dbReference>
<gene>
    <name evidence="1" type="ORF">LCGC14_3035910</name>
</gene>
<organism evidence="1">
    <name type="scientific">marine sediment metagenome</name>
    <dbReference type="NCBI Taxonomy" id="412755"/>
    <lineage>
        <taxon>unclassified sequences</taxon>
        <taxon>metagenomes</taxon>
        <taxon>ecological metagenomes</taxon>
    </lineage>
</organism>
<feature type="non-terminal residue" evidence="1">
    <location>
        <position position="1"/>
    </location>
</feature>
<reference evidence="1" key="1">
    <citation type="journal article" date="2015" name="Nature">
        <title>Complex archaea that bridge the gap between prokaryotes and eukaryotes.</title>
        <authorList>
            <person name="Spang A."/>
            <person name="Saw J.H."/>
            <person name="Jorgensen S.L."/>
            <person name="Zaremba-Niedzwiedzka K."/>
            <person name="Martijn J."/>
            <person name="Lind A.E."/>
            <person name="van Eijk R."/>
            <person name="Schleper C."/>
            <person name="Guy L."/>
            <person name="Ettema T.J."/>
        </authorList>
    </citation>
    <scope>NUCLEOTIDE SEQUENCE</scope>
</reference>
<accession>A0A0F8YZ04</accession>
<proteinExistence type="predicted"/>
<protein>
    <submittedName>
        <fullName evidence="1">Uncharacterized protein</fullName>
    </submittedName>
</protein>
<sequence>VMISLMCFMLLVVLGWLFVHAAPEAARGDVLVLVSVVVGLAALSRA</sequence>